<dbReference type="AlphaFoldDB" id="A0A4R8LIU1"/>
<dbReference type="Proteomes" id="UP000295509">
    <property type="component" value="Unassembled WGS sequence"/>
</dbReference>
<keyword evidence="2 3" id="KW-0812">Transmembrane</keyword>
<dbReference type="SUPFAM" id="SSF56935">
    <property type="entry name" value="Porins"/>
    <property type="match status" value="1"/>
</dbReference>
<evidence type="ECO:0000313" key="4">
    <source>
        <dbReference type="Proteomes" id="UP000295509"/>
    </source>
</evidence>
<feature type="transmembrane region" description="Helical" evidence="2">
    <location>
        <begin position="12"/>
        <end position="31"/>
    </location>
</feature>
<evidence type="ECO:0000256" key="1">
    <source>
        <dbReference type="SAM" id="MobiDB-lite"/>
    </source>
</evidence>
<protein>
    <submittedName>
        <fullName evidence="3">Putative PepSY-like transmembrane protein</fullName>
    </submittedName>
</protein>
<feature type="region of interest" description="Disordered" evidence="1">
    <location>
        <begin position="165"/>
        <end position="230"/>
    </location>
</feature>
<dbReference type="InterPro" id="IPR032307">
    <property type="entry name" value="PepSY_TM-like_2"/>
</dbReference>
<dbReference type="InterPro" id="IPR037066">
    <property type="entry name" value="Plug_dom_sf"/>
</dbReference>
<sequence>MEDKERVEVLKGASALYYGFTVPAGIVNMVMKRPAIEPEHWTVRFIAPRYLVDADYWKGGTFVHVERREQGVIGVLEAMHRSQGANVGWILLADSIAGSLIVLSLTGVILWTELNRKRAIGATIFIVSLIAMIVLAADSPRFELRCSRPPSRSVRGNIRRDTLAPRVLEAGRPQRSRPCAAPQPQTAGKEAPRNASCSLPASRFTPVTDCVPRSLPGASTGNKVVRGSRR</sequence>
<comment type="caution">
    <text evidence="3">The sequence shown here is derived from an EMBL/GenBank/DDBJ whole genome shotgun (WGS) entry which is preliminary data.</text>
</comment>
<gene>
    <name evidence="3" type="ORF">BX592_118137</name>
</gene>
<dbReference type="Pfam" id="PF16357">
    <property type="entry name" value="PepSY_TM_like_2"/>
    <property type="match status" value="1"/>
</dbReference>
<reference evidence="3 4" key="1">
    <citation type="submission" date="2019-03" db="EMBL/GenBank/DDBJ databases">
        <title>Genomic Encyclopedia of Type Strains, Phase III (KMG-III): the genomes of soil and plant-associated and newly described type strains.</title>
        <authorList>
            <person name="Whitman W."/>
        </authorList>
    </citation>
    <scope>NUCLEOTIDE SEQUENCE [LARGE SCALE GENOMIC DNA]</scope>
    <source>
        <strain evidence="3 4">LMG 29544</strain>
    </source>
</reference>
<organism evidence="3 4">
    <name type="scientific">Paraburkholderia rhizosphaerae</name>
    <dbReference type="NCBI Taxonomy" id="480658"/>
    <lineage>
        <taxon>Bacteria</taxon>
        <taxon>Pseudomonadati</taxon>
        <taxon>Pseudomonadota</taxon>
        <taxon>Betaproteobacteria</taxon>
        <taxon>Burkholderiales</taxon>
        <taxon>Burkholderiaceae</taxon>
        <taxon>Paraburkholderia</taxon>
    </lineage>
</organism>
<feature type="transmembrane region" description="Helical" evidence="2">
    <location>
        <begin position="89"/>
        <end position="112"/>
    </location>
</feature>
<name>A0A4R8LIU1_9BURK</name>
<keyword evidence="2" id="KW-0472">Membrane</keyword>
<dbReference type="Gene3D" id="2.170.130.10">
    <property type="entry name" value="TonB-dependent receptor, plug domain"/>
    <property type="match status" value="1"/>
</dbReference>
<accession>A0A4R8LIU1</accession>
<keyword evidence="2" id="KW-1133">Transmembrane helix</keyword>
<dbReference type="EMBL" id="SORE01000018">
    <property type="protein sequence ID" value="TDY43342.1"/>
    <property type="molecule type" value="Genomic_DNA"/>
</dbReference>
<evidence type="ECO:0000313" key="3">
    <source>
        <dbReference type="EMBL" id="TDY43342.1"/>
    </source>
</evidence>
<feature type="transmembrane region" description="Helical" evidence="2">
    <location>
        <begin position="118"/>
        <end position="137"/>
    </location>
</feature>
<proteinExistence type="predicted"/>
<evidence type="ECO:0000256" key="2">
    <source>
        <dbReference type="SAM" id="Phobius"/>
    </source>
</evidence>
<keyword evidence="4" id="KW-1185">Reference proteome</keyword>